<dbReference type="AlphaFoldDB" id="A0A9J5WE04"/>
<comment type="caution">
    <text evidence="2">The sequence shown here is derived from an EMBL/GenBank/DDBJ whole genome shotgun (WGS) entry which is preliminary data.</text>
</comment>
<evidence type="ECO:0008006" key="4">
    <source>
        <dbReference type="Google" id="ProtNLM"/>
    </source>
</evidence>
<sequence length="91" mass="10437">MSSLVELLDPQHSFEVEFVQDIMQQESDSFDCGMFFPVFVEFLSNENNIPLMIFEYGLNKAETGYVSENDDPTRSKSDYTPPTEDDPVNVE</sequence>
<evidence type="ECO:0000313" key="3">
    <source>
        <dbReference type="Proteomes" id="UP000824120"/>
    </source>
</evidence>
<evidence type="ECO:0000313" key="2">
    <source>
        <dbReference type="EMBL" id="KAG5573953.1"/>
    </source>
</evidence>
<evidence type="ECO:0000256" key="1">
    <source>
        <dbReference type="SAM" id="MobiDB-lite"/>
    </source>
</evidence>
<keyword evidence="3" id="KW-1185">Reference proteome</keyword>
<dbReference type="Proteomes" id="UP000824120">
    <property type="component" value="Chromosome 12"/>
</dbReference>
<name>A0A9J5WE04_SOLCO</name>
<gene>
    <name evidence="2" type="ORF">H5410_063719</name>
</gene>
<protein>
    <recommendedName>
        <fullName evidence="4">Ubiquitin-like protease family profile domain-containing protein</fullName>
    </recommendedName>
</protein>
<reference evidence="2 3" key="1">
    <citation type="submission" date="2020-09" db="EMBL/GenBank/DDBJ databases">
        <title>De no assembly of potato wild relative species, Solanum commersonii.</title>
        <authorList>
            <person name="Cho K."/>
        </authorList>
    </citation>
    <scope>NUCLEOTIDE SEQUENCE [LARGE SCALE GENOMIC DNA]</scope>
    <source>
        <strain evidence="2">LZ3.2</strain>
        <tissue evidence="2">Leaf</tissue>
    </source>
</reference>
<dbReference type="EMBL" id="JACXVP010000012">
    <property type="protein sequence ID" value="KAG5573953.1"/>
    <property type="molecule type" value="Genomic_DNA"/>
</dbReference>
<dbReference type="PANTHER" id="PTHR33022">
    <property type="entry name" value="DUF1985 DOMAIN-CONTAINING PROTEIN"/>
    <property type="match status" value="1"/>
</dbReference>
<dbReference type="PANTHER" id="PTHR33022:SF13">
    <property type="entry name" value="UBIQUITIN-LIKE PROTEASE FAMILY PROFILE DOMAIN-CONTAINING PROTEIN"/>
    <property type="match status" value="1"/>
</dbReference>
<feature type="region of interest" description="Disordered" evidence="1">
    <location>
        <begin position="64"/>
        <end position="91"/>
    </location>
</feature>
<accession>A0A9J5WE04</accession>
<organism evidence="2 3">
    <name type="scientific">Solanum commersonii</name>
    <name type="common">Commerson's wild potato</name>
    <name type="synonym">Commerson's nightshade</name>
    <dbReference type="NCBI Taxonomy" id="4109"/>
    <lineage>
        <taxon>Eukaryota</taxon>
        <taxon>Viridiplantae</taxon>
        <taxon>Streptophyta</taxon>
        <taxon>Embryophyta</taxon>
        <taxon>Tracheophyta</taxon>
        <taxon>Spermatophyta</taxon>
        <taxon>Magnoliopsida</taxon>
        <taxon>eudicotyledons</taxon>
        <taxon>Gunneridae</taxon>
        <taxon>Pentapetalae</taxon>
        <taxon>asterids</taxon>
        <taxon>lamiids</taxon>
        <taxon>Solanales</taxon>
        <taxon>Solanaceae</taxon>
        <taxon>Solanoideae</taxon>
        <taxon>Solaneae</taxon>
        <taxon>Solanum</taxon>
    </lineage>
</organism>
<proteinExistence type="predicted"/>